<protein>
    <submittedName>
        <fullName evidence="7">AGRL3-like protein</fullName>
    </submittedName>
</protein>
<proteinExistence type="predicted"/>
<gene>
    <name evidence="7" type="ORF">MAR_035389</name>
</gene>
<accession>A0ABY7ENX7</accession>
<feature type="transmembrane region" description="Helical" evidence="6">
    <location>
        <begin position="21"/>
        <end position="42"/>
    </location>
</feature>
<feature type="compositionally biased region" description="Polar residues" evidence="5">
    <location>
        <begin position="104"/>
        <end position="120"/>
    </location>
</feature>
<feature type="region of interest" description="Disordered" evidence="5">
    <location>
        <begin position="81"/>
        <end position="120"/>
    </location>
</feature>
<keyword evidence="8" id="KW-1185">Reference proteome</keyword>
<evidence type="ECO:0000256" key="3">
    <source>
        <dbReference type="ARBA" id="ARBA00022989"/>
    </source>
</evidence>
<feature type="compositionally biased region" description="Polar residues" evidence="5">
    <location>
        <begin position="81"/>
        <end position="96"/>
    </location>
</feature>
<dbReference type="Pfam" id="PF00002">
    <property type="entry name" value="7tm_2"/>
    <property type="match status" value="1"/>
</dbReference>
<keyword evidence="4 6" id="KW-0472">Membrane</keyword>
<evidence type="ECO:0000256" key="2">
    <source>
        <dbReference type="ARBA" id="ARBA00022692"/>
    </source>
</evidence>
<evidence type="ECO:0000256" key="4">
    <source>
        <dbReference type="ARBA" id="ARBA00023136"/>
    </source>
</evidence>
<dbReference type="EMBL" id="CP111018">
    <property type="protein sequence ID" value="WAR10313.1"/>
    <property type="molecule type" value="Genomic_DNA"/>
</dbReference>
<keyword evidence="3 6" id="KW-1133">Transmembrane helix</keyword>
<feature type="transmembrane region" description="Helical" evidence="6">
    <location>
        <begin position="54"/>
        <end position="75"/>
    </location>
</feature>
<sequence>MCNLFRRKKNTMISNQSERKMAFLHFQAAVSIFVILGLTWVFGFMTVDDTRIVFHYLFALFNAFQGLFVFLFFTLREKQSATSSEGYKGKSANSDTKSTEPLGPSSNSTGYSNGGRQRNL</sequence>
<dbReference type="Proteomes" id="UP001164746">
    <property type="component" value="Chromosome 7"/>
</dbReference>
<dbReference type="PANTHER" id="PTHR47767">
    <property type="entry name" value="ADHESION G PROTEIN-COUPLED RECEPTOR G7"/>
    <property type="match status" value="1"/>
</dbReference>
<evidence type="ECO:0000256" key="5">
    <source>
        <dbReference type="SAM" id="MobiDB-lite"/>
    </source>
</evidence>
<evidence type="ECO:0000313" key="8">
    <source>
        <dbReference type="Proteomes" id="UP001164746"/>
    </source>
</evidence>
<reference evidence="7" key="1">
    <citation type="submission" date="2022-11" db="EMBL/GenBank/DDBJ databases">
        <title>Centuries of genome instability and evolution in soft-shell clam transmissible cancer (bioRxiv).</title>
        <authorList>
            <person name="Hart S.F.M."/>
            <person name="Yonemitsu M.A."/>
            <person name="Giersch R.M."/>
            <person name="Beal B.F."/>
            <person name="Arriagada G."/>
            <person name="Davis B.W."/>
            <person name="Ostrander E.A."/>
            <person name="Goff S.P."/>
            <person name="Metzger M.J."/>
        </authorList>
    </citation>
    <scope>NUCLEOTIDE SEQUENCE</scope>
    <source>
        <strain evidence="7">MELC-2E11</strain>
        <tissue evidence="7">Siphon/mantle</tissue>
    </source>
</reference>
<keyword evidence="2 6" id="KW-0812">Transmembrane</keyword>
<organism evidence="7 8">
    <name type="scientific">Mya arenaria</name>
    <name type="common">Soft-shell clam</name>
    <dbReference type="NCBI Taxonomy" id="6604"/>
    <lineage>
        <taxon>Eukaryota</taxon>
        <taxon>Metazoa</taxon>
        <taxon>Spiralia</taxon>
        <taxon>Lophotrochozoa</taxon>
        <taxon>Mollusca</taxon>
        <taxon>Bivalvia</taxon>
        <taxon>Autobranchia</taxon>
        <taxon>Heteroconchia</taxon>
        <taxon>Euheterodonta</taxon>
        <taxon>Imparidentia</taxon>
        <taxon>Neoheterodontei</taxon>
        <taxon>Myida</taxon>
        <taxon>Myoidea</taxon>
        <taxon>Myidae</taxon>
        <taxon>Mya</taxon>
    </lineage>
</organism>
<dbReference type="InterPro" id="IPR000832">
    <property type="entry name" value="GPCR_2_secretin-like"/>
</dbReference>
<dbReference type="InterPro" id="IPR053066">
    <property type="entry name" value="ADGR_G7"/>
</dbReference>
<dbReference type="Gene3D" id="1.20.1070.10">
    <property type="entry name" value="Rhodopsin 7-helix transmembrane proteins"/>
    <property type="match status" value="1"/>
</dbReference>
<evidence type="ECO:0000256" key="1">
    <source>
        <dbReference type="ARBA" id="ARBA00004141"/>
    </source>
</evidence>
<name>A0ABY7ENX7_MYAAR</name>
<evidence type="ECO:0000256" key="6">
    <source>
        <dbReference type="SAM" id="Phobius"/>
    </source>
</evidence>
<comment type="subcellular location">
    <subcellularLocation>
        <location evidence="1">Membrane</location>
        <topology evidence="1">Multi-pass membrane protein</topology>
    </subcellularLocation>
</comment>
<evidence type="ECO:0000313" key="7">
    <source>
        <dbReference type="EMBL" id="WAR10313.1"/>
    </source>
</evidence>